<dbReference type="InterPro" id="IPR036412">
    <property type="entry name" value="HAD-like_sf"/>
</dbReference>
<dbReference type="EMBL" id="AOMB01000007">
    <property type="protein sequence ID" value="EMA41087.1"/>
    <property type="molecule type" value="Genomic_DNA"/>
</dbReference>
<dbReference type="InterPro" id="IPR023198">
    <property type="entry name" value="PGP-like_dom2"/>
</dbReference>
<sequence>MSEYDAVVFDSDGILVAPPRHDAQVAAARAAFDDLGIEDVDREALAGLVTDPSADRIGDLAATHDVDPEAVWNARERHDERFQERAFEDGSRTTYDDVSAIADIAGTRGVVSNNHHATIEFVLDFFDLEHLFETYYGRENGIGNLARRKPNPHYIERALADLDAADDRVLYVGDSESDVVAADRAAVDSAFVRRPHREGLDLSVSPTYEVADLHAVRRIANGS</sequence>
<dbReference type="GO" id="GO:0006281">
    <property type="term" value="P:DNA repair"/>
    <property type="evidence" value="ECO:0007669"/>
    <property type="project" value="TreeGrafter"/>
</dbReference>
<evidence type="ECO:0000313" key="2">
    <source>
        <dbReference type="EMBL" id="EMA41087.1"/>
    </source>
</evidence>
<dbReference type="OrthoDB" id="115864at2157"/>
<dbReference type="SFLD" id="SFLDS00003">
    <property type="entry name" value="Haloacid_Dehalogenase"/>
    <property type="match status" value="1"/>
</dbReference>
<evidence type="ECO:0000313" key="3">
    <source>
        <dbReference type="Proteomes" id="UP000011566"/>
    </source>
</evidence>
<dbReference type="GO" id="GO:0008967">
    <property type="term" value="F:phosphoglycolate phosphatase activity"/>
    <property type="evidence" value="ECO:0007669"/>
    <property type="project" value="TreeGrafter"/>
</dbReference>
<dbReference type="eggNOG" id="arCOG02292">
    <property type="taxonomic scope" value="Archaea"/>
</dbReference>
<dbReference type="SFLD" id="SFLDG01129">
    <property type="entry name" value="C1.5:_HAD__Beta-PGM__Phosphata"/>
    <property type="match status" value="1"/>
</dbReference>
<keyword evidence="2" id="KW-0378">Hydrolase</keyword>
<keyword evidence="3" id="KW-1185">Reference proteome</keyword>
<dbReference type="Gene3D" id="3.40.50.1000">
    <property type="entry name" value="HAD superfamily/HAD-like"/>
    <property type="match status" value="1"/>
</dbReference>
<dbReference type="NCBIfam" id="TIGR01549">
    <property type="entry name" value="HAD-SF-IA-v1"/>
    <property type="match status" value="1"/>
</dbReference>
<dbReference type="RefSeq" id="WP_007690658.1">
    <property type="nucleotide sequence ID" value="NZ_AJRK01000152.1"/>
</dbReference>
<dbReference type="InterPro" id="IPR050155">
    <property type="entry name" value="HAD-like_hydrolase_sf"/>
</dbReference>
<evidence type="ECO:0000256" key="1">
    <source>
        <dbReference type="ARBA" id="ARBA00007958"/>
    </source>
</evidence>
<accession>M0M5L2</accession>
<reference evidence="2 3" key="1">
    <citation type="journal article" date="2014" name="PLoS Genet.">
        <title>Phylogenetically driven sequencing of extremely halophilic archaea reveals strategies for static and dynamic osmo-response.</title>
        <authorList>
            <person name="Becker E.A."/>
            <person name="Seitzer P.M."/>
            <person name="Tritt A."/>
            <person name="Larsen D."/>
            <person name="Krusor M."/>
            <person name="Yao A.I."/>
            <person name="Wu D."/>
            <person name="Madern D."/>
            <person name="Eisen J.A."/>
            <person name="Darling A.E."/>
            <person name="Facciotti M.T."/>
        </authorList>
    </citation>
    <scope>NUCLEOTIDE SEQUENCE [LARGE SCALE GENOMIC DNA]</scope>
    <source>
        <strain evidence="2 3">100A6</strain>
    </source>
</reference>
<dbReference type="PANTHER" id="PTHR43434:SF1">
    <property type="entry name" value="PHOSPHOGLYCOLATE PHOSPHATASE"/>
    <property type="match status" value="1"/>
</dbReference>
<comment type="caution">
    <text evidence="2">The sequence shown here is derived from an EMBL/GenBank/DDBJ whole genome shotgun (WGS) entry which is preliminary data.</text>
</comment>
<dbReference type="InterPro" id="IPR023214">
    <property type="entry name" value="HAD_sf"/>
</dbReference>
<dbReference type="PATRIC" id="fig|1132509.6.peg.659"/>
<dbReference type="PANTHER" id="PTHR43434">
    <property type="entry name" value="PHOSPHOGLYCOLATE PHOSPHATASE"/>
    <property type="match status" value="1"/>
</dbReference>
<protein>
    <submittedName>
        <fullName evidence="2">HAD-superfamily hydrolase</fullName>
    </submittedName>
</protein>
<name>M0M5L2_9EURY</name>
<proteinExistence type="inferred from homology"/>
<dbReference type="Proteomes" id="UP000011566">
    <property type="component" value="Unassembled WGS sequence"/>
</dbReference>
<dbReference type="InterPro" id="IPR006439">
    <property type="entry name" value="HAD-SF_hydro_IA"/>
</dbReference>
<organism evidence="2 3">
    <name type="scientific">Halococcus hamelinensis 100A6</name>
    <dbReference type="NCBI Taxonomy" id="1132509"/>
    <lineage>
        <taxon>Archaea</taxon>
        <taxon>Methanobacteriati</taxon>
        <taxon>Methanobacteriota</taxon>
        <taxon>Stenosarchaea group</taxon>
        <taxon>Halobacteria</taxon>
        <taxon>Halobacteriales</taxon>
        <taxon>Halococcaceae</taxon>
        <taxon>Halococcus</taxon>
    </lineage>
</organism>
<dbReference type="InterPro" id="IPR041492">
    <property type="entry name" value="HAD_2"/>
</dbReference>
<dbReference type="AlphaFoldDB" id="M0M5L2"/>
<dbReference type="CDD" id="cd01427">
    <property type="entry name" value="HAD_like"/>
    <property type="match status" value="1"/>
</dbReference>
<gene>
    <name evidence="2" type="ORF">C447_02782</name>
</gene>
<dbReference type="SUPFAM" id="SSF56784">
    <property type="entry name" value="HAD-like"/>
    <property type="match status" value="1"/>
</dbReference>
<dbReference type="Gene3D" id="1.10.150.240">
    <property type="entry name" value="Putative phosphatase, domain 2"/>
    <property type="match status" value="1"/>
</dbReference>
<comment type="similarity">
    <text evidence="1">Belongs to the HAD-like hydrolase superfamily.</text>
</comment>
<dbReference type="Pfam" id="PF13419">
    <property type="entry name" value="HAD_2"/>
    <property type="match status" value="1"/>
</dbReference>